<proteinExistence type="predicted"/>
<dbReference type="EMBL" id="JAULUE010002064">
    <property type="protein sequence ID" value="KAK5879580.1"/>
    <property type="molecule type" value="Genomic_DNA"/>
</dbReference>
<organism evidence="2 3">
    <name type="scientific">Champsocephalus esox</name>
    <name type="common">pike icefish</name>
    <dbReference type="NCBI Taxonomy" id="159716"/>
    <lineage>
        <taxon>Eukaryota</taxon>
        <taxon>Metazoa</taxon>
        <taxon>Chordata</taxon>
        <taxon>Craniata</taxon>
        <taxon>Vertebrata</taxon>
        <taxon>Euteleostomi</taxon>
        <taxon>Actinopterygii</taxon>
        <taxon>Neopterygii</taxon>
        <taxon>Teleostei</taxon>
        <taxon>Neoteleostei</taxon>
        <taxon>Acanthomorphata</taxon>
        <taxon>Eupercaria</taxon>
        <taxon>Perciformes</taxon>
        <taxon>Notothenioidei</taxon>
        <taxon>Channichthyidae</taxon>
        <taxon>Champsocephalus</taxon>
    </lineage>
</organism>
<comment type="caution">
    <text evidence="2">The sequence shown here is derived from an EMBL/GenBank/DDBJ whole genome shotgun (WGS) entry which is preliminary data.</text>
</comment>
<sequence>MGNSNSLAVSPAVSSASLRLSSRREELPSARSWWRSQGVSGRKGRTSTPQNTFPPNITFPPPPCTSWSFQSGAASPERRHAGLSSGGSSRAGGGADSPKVLLTKDGSNGGSLSSDGSWFDSPWGGG</sequence>
<protein>
    <submittedName>
        <fullName evidence="2">Uncharacterized protein</fullName>
    </submittedName>
</protein>
<feature type="compositionally biased region" description="Low complexity" evidence="1">
    <location>
        <begin position="1"/>
        <end position="20"/>
    </location>
</feature>
<name>A0AAN8B6U0_9TELE</name>
<dbReference type="Proteomes" id="UP001335648">
    <property type="component" value="Unassembled WGS sequence"/>
</dbReference>
<dbReference type="AlphaFoldDB" id="A0AAN8B6U0"/>
<evidence type="ECO:0000313" key="3">
    <source>
        <dbReference type="Proteomes" id="UP001335648"/>
    </source>
</evidence>
<keyword evidence="3" id="KW-1185">Reference proteome</keyword>
<gene>
    <name evidence="2" type="ORF">CesoFtcFv8_022683</name>
</gene>
<evidence type="ECO:0000256" key="1">
    <source>
        <dbReference type="SAM" id="MobiDB-lite"/>
    </source>
</evidence>
<reference evidence="2 3" key="1">
    <citation type="journal article" date="2023" name="Mol. Biol. Evol.">
        <title>Genomics of Secondarily Temperate Adaptation in the Only Non-Antarctic Icefish.</title>
        <authorList>
            <person name="Rivera-Colon A.G."/>
            <person name="Rayamajhi N."/>
            <person name="Minhas B.F."/>
            <person name="Madrigal G."/>
            <person name="Bilyk K.T."/>
            <person name="Yoon V."/>
            <person name="Hune M."/>
            <person name="Gregory S."/>
            <person name="Cheng C.H.C."/>
            <person name="Catchen J.M."/>
        </authorList>
    </citation>
    <scope>NUCLEOTIDE SEQUENCE [LARGE SCALE GENOMIC DNA]</scope>
    <source>
        <strain evidence="2">JC2023a</strain>
    </source>
</reference>
<accession>A0AAN8B6U0</accession>
<feature type="region of interest" description="Disordered" evidence="1">
    <location>
        <begin position="1"/>
        <end position="126"/>
    </location>
</feature>
<evidence type="ECO:0000313" key="2">
    <source>
        <dbReference type="EMBL" id="KAK5879580.1"/>
    </source>
</evidence>